<evidence type="ECO:0000256" key="5">
    <source>
        <dbReference type="SAM" id="MobiDB-lite"/>
    </source>
</evidence>
<evidence type="ECO:0000313" key="6">
    <source>
        <dbReference type="EMBL" id="ODV94994.1"/>
    </source>
</evidence>
<dbReference type="Proteomes" id="UP000094236">
    <property type="component" value="Unassembled WGS sequence"/>
</dbReference>
<sequence>MKALTKEERETASHLKANIWLTVSQILEQETKNLNNEANKGNDITATPRFTAALVELVYNQCLSLGEDLEAFSRHAKKKTIQPEDLFMVTRRNDVLTTVLQDYAIELDQRAIEESKDQRTKGNETRKLKKMKKINHNGGQSSDTSIVIDDEDDKMKDQEPTPDPENDIENEIEDEIDDDFDDEELFK</sequence>
<evidence type="ECO:0000256" key="2">
    <source>
        <dbReference type="ARBA" id="ARBA00022763"/>
    </source>
</evidence>
<feature type="region of interest" description="Disordered" evidence="5">
    <location>
        <begin position="115"/>
        <end position="187"/>
    </location>
</feature>
<evidence type="ECO:0000256" key="1">
    <source>
        <dbReference type="ARBA" id="ARBA00006612"/>
    </source>
</evidence>
<organism evidence="6 7">
    <name type="scientific">Pachysolen tannophilus NRRL Y-2460</name>
    <dbReference type="NCBI Taxonomy" id="669874"/>
    <lineage>
        <taxon>Eukaryota</taxon>
        <taxon>Fungi</taxon>
        <taxon>Dikarya</taxon>
        <taxon>Ascomycota</taxon>
        <taxon>Saccharomycotina</taxon>
        <taxon>Pichiomycetes</taxon>
        <taxon>Pachysolenaceae</taxon>
        <taxon>Pachysolen</taxon>
    </lineage>
</organism>
<reference evidence="7" key="1">
    <citation type="submission" date="2016-05" db="EMBL/GenBank/DDBJ databases">
        <title>Comparative genomics of biotechnologically important yeasts.</title>
        <authorList>
            <consortium name="DOE Joint Genome Institute"/>
            <person name="Riley R."/>
            <person name="Haridas S."/>
            <person name="Wolfe K.H."/>
            <person name="Lopes M.R."/>
            <person name="Hittinger C.T."/>
            <person name="Goker M."/>
            <person name="Salamov A."/>
            <person name="Wisecaver J."/>
            <person name="Long T.M."/>
            <person name="Aerts A.L."/>
            <person name="Barry K."/>
            <person name="Choi C."/>
            <person name="Clum A."/>
            <person name="Coughlan A.Y."/>
            <person name="Deshpande S."/>
            <person name="Douglass A.P."/>
            <person name="Hanson S.J."/>
            <person name="Klenk H.-P."/>
            <person name="Labutti K."/>
            <person name="Lapidus A."/>
            <person name="Lindquist E."/>
            <person name="Lipzen A."/>
            <person name="Meier-Kolthoff J.P."/>
            <person name="Ohm R.A."/>
            <person name="Otillar R.P."/>
            <person name="Pangilinan J."/>
            <person name="Peng Y."/>
            <person name="Rokas A."/>
            <person name="Rosa C.A."/>
            <person name="Scheuner C."/>
            <person name="Sibirny A.A."/>
            <person name="Slot J.C."/>
            <person name="Stielow J.B."/>
            <person name="Sun H."/>
            <person name="Kurtzman C.P."/>
            <person name="Blackwell M."/>
            <person name="Grigoriev I.V."/>
            <person name="Jeffries T.W."/>
        </authorList>
    </citation>
    <scope>NUCLEOTIDE SEQUENCE [LARGE SCALE GENOMIC DNA]</scope>
    <source>
        <strain evidence="7">NRRL Y-2460</strain>
    </source>
</reference>
<feature type="compositionally biased region" description="Basic and acidic residues" evidence="5">
    <location>
        <begin position="115"/>
        <end position="126"/>
    </location>
</feature>
<name>A0A1E4TTE3_PACTA</name>
<dbReference type="PANTHER" id="PTHR22980">
    <property type="entry name" value="CORTISTATIN"/>
    <property type="match status" value="1"/>
</dbReference>
<dbReference type="AlphaFoldDB" id="A0A1E4TTE3"/>
<feature type="compositionally biased region" description="Acidic residues" evidence="5">
    <location>
        <begin position="160"/>
        <end position="187"/>
    </location>
</feature>
<dbReference type="Gene3D" id="1.10.20.10">
    <property type="entry name" value="Histone, subunit A"/>
    <property type="match status" value="1"/>
</dbReference>
<proteinExistence type="inferred from homology"/>
<keyword evidence="2" id="KW-0227">DNA damage</keyword>
<dbReference type="STRING" id="669874.A0A1E4TTE3"/>
<dbReference type="GO" id="GO:0071821">
    <property type="term" value="C:FANCM-MHF complex"/>
    <property type="evidence" value="ECO:0007669"/>
    <property type="project" value="InterPro"/>
</dbReference>
<dbReference type="InterPro" id="IPR029003">
    <property type="entry name" value="CENP-S/Mhf1"/>
</dbReference>
<gene>
    <name evidence="6" type="ORF">PACTADRAFT_81543</name>
</gene>
<dbReference type="Pfam" id="PF15630">
    <property type="entry name" value="CENP-S"/>
    <property type="match status" value="1"/>
</dbReference>
<dbReference type="SUPFAM" id="SSF47113">
    <property type="entry name" value="Histone-fold"/>
    <property type="match status" value="1"/>
</dbReference>
<evidence type="ECO:0008006" key="8">
    <source>
        <dbReference type="Google" id="ProtNLM"/>
    </source>
</evidence>
<dbReference type="GO" id="GO:0006281">
    <property type="term" value="P:DNA repair"/>
    <property type="evidence" value="ECO:0007669"/>
    <property type="project" value="UniProtKB-KW"/>
</dbReference>
<evidence type="ECO:0000256" key="4">
    <source>
        <dbReference type="ARBA" id="ARBA00023204"/>
    </source>
</evidence>
<dbReference type="PANTHER" id="PTHR22980:SF0">
    <property type="entry name" value="CENTROMERE PROTEIN S"/>
    <property type="match status" value="1"/>
</dbReference>
<dbReference type="GO" id="GO:0031297">
    <property type="term" value="P:replication fork processing"/>
    <property type="evidence" value="ECO:0007669"/>
    <property type="project" value="TreeGrafter"/>
</dbReference>
<keyword evidence="3" id="KW-0238">DNA-binding</keyword>
<keyword evidence="7" id="KW-1185">Reference proteome</keyword>
<accession>A0A1E4TTE3</accession>
<dbReference type="GO" id="GO:0000712">
    <property type="term" value="P:resolution of meiotic recombination intermediates"/>
    <property type="evidence" value="ECO:0007669"/>
    <property type="project" value="TreeGrafter"/>
</dbReference>
<dbReference type="GO" id="GO:0046982">
    <property type="term" value="F:protein heterodimerization activity"/>
    <property type="evidence" value="ECO:0007669"/>
    <property type="project" value="InterPro"/>
</dbReference>
<dbReference type="CDD" id="cd22919">
    <property type="entry name" value="HFD_CENP-S"/>
    <property type="match status" value="1"/>
</dbReference>
<protein>
    <recommendedName>
        <fullName evidence="8">Centromere protein S</fullName>
    </recommendedName>
</protein>
<dbReference type="EMBL" id="KV454015">
    <property type="protein sequence ID" value="ODV94994.1"/>
    <property type="molecule type" value="Genomic_DNA"/>
</dbReference>
<dbReference type="InterPro" id="IPR009072">
    <property type="entry name" value="Histone-fold"/>
</dbReference>
<dbReference type="GO" id="GO:0003677">
    <property type="term" value="F:DNA binding"/>
    <property type="evidence" value="ECO:0007669"/>
    <property type="project" value="UniProtKB-KW"/>
</dbReference>
<dbReference type="OrthoDB" id="1872155at2759"/>
<dbReference type="GO" id="GO:0003682">
    <property type="term" value="F:chromatin binding"/>
    <property type="evidence" value="ECO:0007669"/>
    <property type="project" value="TreeGrafter"/>
</dbReference>
<comment type="similarity">
    <text evidence="1">Belongs to the TAF9 family. CENP-S/MHF1 subfamily.</text>
</comment>
<evidence type="ECO:0000256" key="3">
    <source>
        <dbReference type="ARBA" id="ARBA00023125"/>
    </source>
</evidence>
<keyword evidence="4" id="KW-0234">DNA repair</keyword>
<evidence type="ECO:0000313" key="7">
    <source>
        <dbReference type="Proteomes" id="UP000094236"/>
    </source>
</evidence>